<dbReference type="Gene3D" id="3.60.130.10">
    <property type="entry name" value="Clavaminate synthase-like"/>
    <property type="match status" value="1"/>
</dbReference>
<comment type="similarity">
    <text evidence="2">Belongs to the gamma-BBH/TMLD family.</text>
</comment>
<accession>A0ABX0K7Z1</accession>
<dbReference type="Pfam" id="PF02668">
    <property type="entry name" value="TauD"/>
    <property type="match status" value="1"/>
</dbReference>
<dbReference type="InterPro" id="IPR050411">
    <property type="entry name" value="AlphaKG_dependent_hydroxylases"/>
</dbReference>
<reference evidence="9 10" key="1">
    <citation type="journal article" date="2020" name="Int. J. Syst. Evol. Microbiol.">
        <title>Novel acetic acid bacteria from cider fermentations: Acetobacter conturbans sp. nov. and Acetobacter fallax sp. nov.</title>
        <authorList>
            <person name="Sombolestani A.S."/>
            <person name="Cleenwerck I."/>
            <person name="Cnockaert M."/>
            <person name="Borremans W."/>
            <person name="Wieme A.D."/>
            <person name="De Vuyst L."/>
            <person name="Vandamme P."/>
        </authorList>
    </citation>
    <scope>NUCLEOTIDE SEQUENCE [LARGE SCALE GENOMIC DNA]</scope>
    <source>
        <strain evidence="9 10">LMG 1627</strain>
    </source>
</reference>
<dbReference type="InterPro" id="IPR003819">
    <property type="entry name" value="TauD/TfdA-like"/>
</dbReference>
<comment type="caution">
    <text evidence="9">The sequence shown here is derived from an EMBL/GenBank/DDBJ whole genome shotgun (WGS) entry which is preliminary data.</text>
</comment>
<evidence type="ECO:0000256" key="2">
    <source>
        <dbReference type="ARBA" id="ARBA00008654"/>
    </source>
</evidence>
<evidence type="ECO:0000256" key="5">
    <source>
        <dbReference type="ARBA" id="ARBA00023002"/>
    </source>
</evidence>
<dbReference type="SUPFAM" id="SSF51197">
    <property type="entry name" value="Clavaminate synthase-like"/>
    <property type="match status" value="1"/>
</dbReference>
<evidence type="ECO:0000313" key="10">
    <source>
        <dbReference type="Proteomes" id="UP000631653"/>
    </source>
</evidence>
<feature type="domain" description="Gamma-butyrobetaine hydroxylase-like N-terminal" evidence="8">
    <location>
        <begin position="40"/>
        <end position="131"/>
    </location>
</feature>
<dbReference type="Gene3D" id="3.30.2020.30">
    <property type="match status" value="1"/>
</dbReference>
<dbReference type="CDD" id="cd00250">
    <property type="entry name" value="CAS_like"/>
    <property type="match status" value="1"/>
</dbReference>
<name>A0ABX0K7Z1_9PROT</name>
<dbReference type="InterPro" id="IPR010376">
    <property type="entry name" value="GBBH-like_N"/>
</dbReference>
<dbReference type="RefSeq" id="WP_173571270.1">
    <property type="nucleotide sequence ID" value="NZ_WOSY01000027.1"/>
</dbReference>
<gene>
    <name evidence="9" type="ORF">GOB81_15755</name>
</gene>
<evidence type="ECO:0000256" key="4">
    <source>
        <dbReference type="ARBA" id="ARBA00022964"/>
    </source>
</evidence>
<dbReference type="PANTHER" id="PTHR10696">
    <property type="entry name" value="GAMMA-BUTYROBETAINE HYDROXYLASE-RELATED"/>
    <property type="match status" value="1"/>
</dbReference>
<evidence type="ECO:0000256" key="3">
    <source>
        <dbReference type="ARBA" id="ARBA00022723"/>
    </source>
</evidence>
<comment type="cofactor">
    <cofactor evidence="1">
        <name>Fe(2+)</name>
        <dbReference type="ChEBI" id="CHEBI:29033"/>
    </cofactor>
</comment>
<dbReference type="InterPro" id="IPR042098">
    <property type="entry name" value="TauD-like_sf"/>
</dbReference>
<keyword evidence="10" id="KW-1185">Reference proteome</keyword>
<protein>
    <submittedName>
        <fullName evidence="9">DUF971 domain-containing protein</fullName>
    </submittedName>
</protein>
<dbReference type="EMBL" id="WOSY01000027">
    <property type="protein sequence ID" value="NHN90052.1"/>
    <property type="molecule type" value="Genomic_DNA"/>
</dbReference>
<evidence type="ECO:0000256" key="6">
    <source>
        <dbReference type="ARBA" id="ARBA00023004"/>
    </source>
</evidence>
<evidence type="ECO:0000259" key="8">
    <source>
        <dbReference type="Pfam" id="PF06155"/>
    </source>
</evidence>
<proteinExistence type="inferred from homology"/>
<evidence type="ECO:0000313" key="9">
    <source>
        <dbReference type="EMBL" id="NHN90052.1"/>
    </source>
</evidence>
<dbReference type="Pfam" id="PF06155">
    <property type="entry name" value="GBBH-like_N"/>
    <property type="match status" value="1"/>
</dbReference>
<keyword evidence="6" id="KW-0408">Iron</keyword>
<organism evidence="9 10">
    <name type="scientific">Acetobacter conturbans</name>
    <dbReference type="NCBI Taxonomy" id="1737472"/>
    <lineage>
        <taxon>Bacteria</taxon>
        <taxon>Pseudomonadati</taxon>
        <taxon>Pseudomonadota</taxon>
        <taxon>Alphaproteobacteria</taxon>
        <taxon>Acetobacterales</taxon>
        <taxon>Acetobacteraceae</taxon>
        <taxon>Acetobacter</taxon>
    </lineage>
</organism>
<evidence type="ECO:0000256" key="1">
    <source>
        <dbReference type="ARBA" id="ARBA00001954"/>
    </source>
</evidence>
<keyword evidence="4" id="KW-0223">Dioxygenase</keyword>
<keyword evidence="3" id="KW-0479">Metal-binding</keyword>
<sequence>MSASLSSCEAPASTDQPVPIVVDWRPFETTDTMTSAGFSENIVHVAWSDSRKTTFDPWWLRDNCLCTRCYLPLTREQIFEIVDAPSDLAPASVVISREAAPSVTSDTVSGPTLNVTWNDGHKSSYPAGWLRAHATDDVSRAERQAKNPRPFIWGAEHANKLRTFDYEHVMENNNELLAWLIALRASGLTLMKNVPTKADSLLGPANRISHIRETNFGRVFDVKSKPTPDSAAYTSVNLPPHTDLPTRELQPGFQFLHCLVNDAIGGESIFVDGFAIAQALRNEHPASFTLLTQTPLWSWNRDDRTDYRWSGPLIALDQNDDISEIRYANFLRGPVDAPTEKMPTLYYALRLFQSMTRDSRFRIERRLTPGDMWVFDNRRVMHARREFDPQSGARHLQGVYVDRDEINSKIRVLQRLLKTQN</sequence>
<dbReference type="PANTHER" id="PTHR10696:SF25">
    <property type="entry name" value="OXIDOREDUCTASE AIM17-RELATED"/>
    <property type="match status" value="1"/>
</dbReference>
<feature type="domain" description="TauD/TfdA-like" evidence="7">
    <location>
        <begin position="153"/>
        <end position="400"/>
    </location>
</feature>
<dbReference type="InterPro" id="IPR038492">
    <property type="entry name" value="GBBH-like_N_sf"/>
</dbReference>
<evidence type="ECO:0000259" key="7">
    <source>
        <dbReference type="Pfam" id="PF02668"/>
    </source>
</evidence>
<keyword evidence="5" id="KW-0560">Oxidoreductase</keyword>
<dbReference type="Proteomes" id="UP000631653">
    <property type="component" value="Unassembled WGS sequence"/>
</dbReference>